<dbReference type="Pfam" id="PF04324">
    <property type="entry name" value="Fer2_BFD"/>
    <property type="match status" value="1"/>
</dbReference>
<dbReference type="Pfam" id="PF12838">
    <property type="entry name" value="Fer4_7"/>
    <property type="match status" value="1"/>
</dbReference>
<accession>A0ABX7S5N4</accession>
<dbReference type="Gene3D" id="1.10.10.1100">
    <property type="entry name" value="BFD-like [2Fe-2S]-binding domain"/>
    <property type="match status" value="1"/>
</dbReference>
<gene>
    <name evidence="6" type="ORF">JYK00_05100</name>
</gene>
<dbReference type="PROSITE" id="PS51379">
    <property type="entry name" value="4FE4S_FER_2"/>
    <property type="match status" value="2"/>
</dbReference>
<reference evidence="6 7" key="1">
    <citation type="submission" date="2021-03" db="EMBL/GenBank/DDBJ databases">
        <title>Thermosipho ferrireducens sp.nov., an anaerobic thermophilic iron-reducing bacterium isolated from a deep-sea hydrothermal sulfide deposits.</title>
        <authorList>
            <person name="Zeng X."/>
            <person name="Chen Y."/>
            <person name="Shao Z."/>
        </authorList>
    </citation>
    <scope>NUCLEOTIDE SEQUENCE [LARGE SCALE GENOMIC DNA]</scope>
    <source>
        <strain evidence="6 7">JL129W03</strain>
    </source>
</reference>
<dbReference type="InterPro" id="IPR036188">
    <property type="entry name" value="FAD/NAD-bd_sf"/>
</dbReference>
<dbReference type="PANTHER" id="PTHR42949">
    <property type="entry name" value="ANAEROBIC GLYCEROL-3-PHOSPHATE DEHYDROGENASE SUBUNIT B"/>
    <property type="match status" value="1"/>
</dbReference>
<name>A0ABX7S5N4_9BACT</name>
<keyword evidence="3" id="KW-0408">Iron</keyword>
<dbReference type="Proteomes" id="UP000671862">
    <property type="component" value="Chromosome"/>
</dbReference>
<keyword evidence="1" id="KW-0479">Metal-binding</keyword>
<sequence length="601" mass="66224">MVKHQALVIGAGPAGLCGAIAMAENGVDVLVVDEGLEPGGQLPKQTHKFFGHEGFFASLRGFEIGKILIERARKNGVKLLLKTTVAGIYEDAIVLYNRELEKTQELKVDYILIATGASEKFISFKKNYLPGIYGAGAVQTLMNQYRTLPGKNFIIIGAGNIGLILGYQLLQAGANVKAIIEASSKVGGYAVHANKIKRMGVPIILNHTIVEAIGEEKVNGAIIAKVDASFKPIPGTEREFVVDTICLAVGLQPNVELAAQIGARIEYVPKLGGYVPYRDENMKTSLENVYIAGDLASIEEATTAMIEGYIAGYNIAQKITGKDFSEQITKMKRELVEFRKGPFSQKVREGLKHFNISFSEGGYRTKIQNNEEPVGKLRVKIECPQNIPCNPCETSCPTGAITVGENINGIPHVDYDKCIGCGICVTKCPGLAIFLIQEFEKSSIVGIPYEFELPDENEKVILLDKNGNEIGYGKVEKIVKNNRFHTHIVFLNIPKGFENDVRHFKKIVKNYEEIICRCESITRKEIEDAIEEGFTDFEELRRYLRISMGPCGGRVCRLQTLSIISEKTGIPISELDSGRYRPPSIPLSFKAILNGEDDKNE</sequence>
<feature type="domain" description="4Fe-4S ferredoxin-type" evidence="5">
    <location>
        <begin position="409"/>
        <end position="438"/>
    </location>
</feature>
<dbReference type="InterPro" id="IPR023753">
    <property type="entry name" value="FAD/NAD-binding_dom"/>
</dbReference>
<dbReference type="CDD" id="cd19946">
    <property type="entry name" value="GlpA-like_Fer2_BFD-like"/>
    <property type="match status" value="1"/>
</dbReference>
<dbReference type="InterPro" id="IPR041854">
    <property type="entry name" value="BFD-like_2Fe2S-bd_dom_sf"/>
</dbReference>
<dbReference type="PRINTS" id="PR00469">
    <property type="entry name" value="PNDRDTASEII"/>
</dbReference>
<evidence type="ECO:0000256" key="3">
    <source>
        <dbReference type="ARBA" id="ARBA00023004"/>
    </source>
</evidence>
<evidence type="ECO:0000256" key="1">
    <source>
        <dbReference type="ARBA" id="ARBA00022723"/>
    </source>
</evidence>
<organism evidence="6 7">
    <name type="scientific">Thermosipho ferrireducens</name>
    <dbReference type="NCBI Taxonomy" id="2571116"/>
    <lineage>
        <taxon>Bacteria</taxon>
        <taxon>Thermotogati</taxon>
        <taxon>Thermotogota</taxon>
        <taxon>Thermotogae</taxon>
        <taxon>Thermotogales</taxon>
        <taxon>Fervidobacteriaceae</taxon>
        <taxon>Thermosipho</taxon>
    </lineage>
</organism>
<keyword evidence="7" id="KW-1185">Reference proteome</keyword>
<evidence type="ECO:0000256" key="2">
    <source>
        <dbReference type="ARBA" id="ARBA00023002"/>
    </source>
</evidence>
<keyword evidence="4" id="KW-0411">Iron-sulfur</keyword>
<dbReference type="InterPro" id="IPR017896">
    <property type="entry name" value="4Fe4S_Fe-S-bd"/>
</dbReference>
<evidence type="ECO:0000313" key="7">
    <source>
        <dbReference type="Proteomes" id="UP000671862"/>
    </source>
</evidence>
<dbReference type="EMBL" id="CP071446">
    <property type="protein sequence ID" value="QTA37133.1"/>
    <property type="molecule type" value="Genomic_DNA"/>
</dbReference>
<evidence type="ECO:0000313" key="6">
    <source>
        <dbReference type="EMBL" id="QTA37133.1"/>
    </source>
</evidence>
<dbReference type="Gene3D" id="3.30.70.20">
    <property type="match status" value="1"/>
</dbReference>
<dbReference type="InterPro" id="IPR051691">
    <property type="entry name" value="Metab_Enz_Cyan_OpOx_G3PDH"/>
</dbReference>
<evidence type="ECO:0000256" key="4">
    <source>
        <dbReference type="ARBA" id="ARBA00023014"/>
    </source>
</evidence>
<dbReference type="InterPro" id="IPR017900">
    <property type="entry name" value="4Fe4S_Fe_S_CS"/>
</dbReference>
<evidence type="ECO:0000259" key="5">
    <source>
        <dbReference type="PROSITE" id="PS51379"/>
    </source>
</evidence>
<dbReference type="PRINTS" id="PR00368">
    <property type="entry name" value="FADPNR"/>
</dbReference>
<dbReference type="SUPFAM" id="SSF54862">
    <property type="entry name" value="4Fe-4S ferredoxins"/>
    <property type="match status" value="1"/>
</dbReference>
<feature type="domain" description="4Fe-4S ferredoxin-type" evidence="5">
    <location>
        <begin position="377"/>
        <end position="406"/>
    </location>
</feature>
<proteinExistence type="predicted"/>
<dbReference type="InterPro" id="IPR007419">
    <property type="entry name" value="BFD-like_2Fe2S-bd_dom"/>
</dbReference>
<dbReference type="PROSITE" id="PS00198">
    <property type="entry name" value="4FE4S_FER_1"/>
    <property type="match status" value="1"/>
</dbReference>
<protein>
    <submittedName>
        <fullName evidence="6">FAD-dependent oxidoreductase</fullName>
    </submittedName>
</protein>
<dbReference type="Gene3D" id="3.50.50.60">
    <property type="entry name" value="FAD/NAD(P)-binding domain"/>
    <property type="match status" value="2"/>
</dbReference>
<dbReference type="PANTHER" id="PTHR42949:SF3">
    <property type="entry name" value="ANAEROBIC GLYCEROL-3-PHOSPHATE DEHYDROGENASE SUBUNIT B"/>
    <property type="match status" value="1"/>
</dbReference>
<dbReference type="RefSeq" id="WP_207565857.1">
    <property type="nucleotide sequence ID" value="NZ_CP071446.1"/>
</dbReference>
<dbReference type="Pfam" id="PF07992">
    <property type="entry name" value="Pyr_redox_2"/>
    <property type="match status" value="1"/>
</dbReference>
<keyword evidence="2" id="KW-0560">Oxidoreductase</keyword>
<dbReference type="SUPFAM" id="SSF51905">
    <property type="entry name" value="FAD/NAD(P)-binding domain"/>
    <property type="match status" value="1"/>
</dbReference>